<dbReference type="Pfam" id="PF00015">
    <property type="entry name" value="MCPsignal"/>
    <property type="match status" value="1"/>
</dbReference>
<dbReference type="InterPro" id="IPR013655">
    <property type="entry name" value="PAS_fold_3"/>
</dbReference>
<keyword evidence="4" id="KW-1133">Transmembrane helix</keyword>
<feature type="transmembrane region" description="Helical" evidence="4">
    <location>
        <begin position="195"/>
        <end position="221"/>
    </location>
</feature>
<dbReference type="PRINTS" id="PR00260">
    <property type="entry name" value="CHEMTRNSDUCR"/>
</dbReference>
<dbReference type="CDD" id="cd00130">
    <property type="entry name" value="PAS"/>
    <property type="match status" value="1"/>
</dbReference>
<evidence type="ECO:0000313" key="8">
    <source>
        <dbReference type="EMBL" id="VAW52502.1"/>
    </source>
</evidence>
<feature type="domain" description="PAS" evidence="6">
    <location>
        <begin position="25"/>
        <end position="76"/>
    </location>
</feature>
<feature type="transmembrane region" description="Helical" evidence="4">
    <location>
        <begin position="160"/>
        <end position="183"/>
    </location>
</feature>
<dbReference type="CDD" id="cd11386">
    <property type="entry name" value="MCP_signal"/>
    <property type="match status" value="1"/>
</dbReference>
<dbReference type="GO" id="GO:0004888">
    <property type="term" value="F:transmembrane signaling receptor activity"/>
    <property type="evidence" value="ECO:0007669"/>
    <property type="project" value="InterPro"/>
</dbReference>
<dbReference type="PANTHER" id="PTHR43531:SF14">
    <property type="entry name" value="METHYL-ACCEPTING CHEMOTAXIS PROTEIN I-RELATED"/>
    <property type="match status" value="1"/>
</dbReference>
<dbReference type="GO" id="GO:0006935">
    <property type="term" value="P:chemotaxis"/>
    <property type="evidence" value="ECO:0007669"/>
    <property type="project" value="InterPro"/>
</dbReference>
<dbReference type="InterPro" id="IPR004090">
    <property type="entry name" value="Chemotax_Me-accpt_rcpt"/>
</dbReference>
<feature type="domain" description="PAS" evidence="6">
    <location>
        <begin position="283"/>
        <end position="325"/>
    </location>
</feature>
<dbReference type="Gene3D" id="3.30.450.20">
    <property type="entry name" value="PAS domain"/>
    <property type="match status" value="3"/>
</dbReference>
<evidence type="ECO:0000259" key="7">
    <source>
        <dbReference type="PROSITE" id="PS50885"/>
    </source>
</evidence>
<dbReference type="InterPro" id="IPR004089">
    <property type="entry name" value="MCPsignal_dom"/>
</dbReference>
<dbReference type="FunFam" id="3.30.450.20:FF:000075">
    <property type="entry name" value="Methyl-accepting chemotaxis protein"/>
    <property type="match status" value="2"/>
</dbReference>
<dbReference type="Pfam" id="PF13188">
    <property type="entry name" value="PAS_8"/>
    <property type="match status" value="2"/>
</dbReference>
<dbReference type="SUPFAM" id="SSF58104">
    <property type="entry name" value="Methyl-accepting chemotaxis protein (MCP) signaling domain"/>
    <property type="match status" value="1"/>
</dbReference>
<dbReference type="InterPro" id="IPR051310">
    <property type="entry name" value="MCP_chemotaxis"/>
</dbReference>
<evidence type="ECO:0000256" key="2">
    <source>
        <dbReference type="ARBA" id="ARBA00029447"/>
    </source>
</evidence>
<comment type="similarity">
    <text evidence="2">Belongs to the methyl-accepting chemotaxis (MCP) protein family.</text>
</comment>
<organism evidence="8">
    <name type="scientific">hydrothermal vent metagenome</name>
    <dbReference type="NCBI Taxonomy" id="652676"/>
    <lineage>
        <taxon>unclassified sequences</taxon>
        <taxon>metagenomes</taxon>
        <taxon>ecological metagenomes</taxon>
    </lineage>
</organism>
<feature type="domain" description="HAMP" evidence="7">
    <location>
        <begin position="583"/>
        <end position="635"/>
    </location>
</feature>
<dbReference type="EMBL" id="UOFE01000028">
    <property type="protein sequence ID" value="VAW52502.1"/>
    <property type="molecule type" value="Genomic_DNA"/>
</dbReference>
<dbReference type="Gene3D" id="6.10.340.10">
    <property type="match status" value="1"/>
</dbReference>
<dbReference type="PROSITE" id="PS50112">
    <property type="entry name" value="PAS"/>
    <property type="match status" value="2"/>
</dbReference>
<dbReference type="NCBIfam" id="TIGR00229">
    <property type="entry name" value="sensory_box"/>
    <property type="match status" value="1"/>
</dbReference>
<dbReference type="PROSITE" id="PS50111">
    <property type="entry name" value="CHEMOTAXIS_TRANSDUC_2"/>
    <property type="match status" value="1"/>
</dbReference>
<keyword evidence="4" id="KW-0812">Transmembrane</keyword>
<dbReference type="Gene3D" id="1.10.287.950">
    <property type="entry name" value="Methyl-accepting chemotaxis protein"/>
    <property type="match status" value="1"/>
</dbReference>
<dbReference type="InterPro" id="IPR035965">
    <property type="entry name" value="PAS-like_dom_sf"/>
</dbReference>
<accession>A0A3B0WMH3</accession>
<dbReference type="InterPro" id="IPR001610">
    <property type="entry name" value="PAC"/>
</dbReference>
<dbReference type="AlphaFoldDB" id="A0A3B0WMH3"/>
<dbReference type="PROSITE" id="PS50885">
    <property type="entry name" value="HAMP"/>
    <property type="match status" value="1"/>
</dbReference>
<feature type="region of interest" description="Disordered" evidence="3">
    <location>
        <begin position="875"/>
        <end position="928"/>
    </location>
</feature>
<evidence type="ECO:0000256" key="4">
    <source>
        <dbReference type="SAM" id="Phobius"/>
    </source>
</evidence>
<evidence type="ECO:0000256" key="1">
    <source>
        <dbReference type="ARBA" id="ARBA00022481"/>
    </source>
</evidence>
<dbReference type="SMART" id="SM00091">
    <property type="entry name" value="PAS"/>
    <property type="match status" value="3"/>
</dbReference>
<feature type="domain" description="Methyl-accepting transducer" evidence="5">
    <location>
        <begin position="640"/>
        <end position="855"/>
    </location>
</feature>
<evidence type="ECO:0000256" key="3">
    <source>
        <dbReference type="SAM" id="MobiDB-lite"/>
    </source>
</evidence>
<gene>
    <name evidence="8" type="ORF">MNBD_GAMMA05-1099</name>
</gene>
<sequence>MKTNLPVTDNEIIFDANQQIVSKTDLKGRITYINQDFLDISGFSESELIGKSHNIVRHPDMPPAAFQSLWDAVKADKPWVGMVKNRCKNGDYYWVEANVTPIKDNGRVEFMSVRKKPTREKIAEAESLYQSINNNTYTPSFKEKFERYNIFNKMSLMQNILIPIMVLFVIFAGLSVIIVPDIFNSLMQVQSADPIIIFEEILIGFLVCIAGLLVVLLSWFINKNVNKPLQDCISTLNNIAVGNFDDQCDIEVNGVIGDVLRALKSMQIKQGFDVNEARFFAKNSDRIQTALDVTTTNVMMADANNTIIYMNEAVQNMFNELDSELKKVLPKFDASKLMGENIDVFHKNPAHQQGLLRDLKETYNTTMPVGSLTMEITANPVFSKNGERLGTVVEWVDRTADVAAKVEDDKRLEAERVAAMDNSRIKTALDVTSTNIMMADTELNIIYMNEAVQQMFKSIETELKISLPNFDASNLIGTNIDDFHKNPAHQRSMLKDLKTTYNTILPIGNLTMEITATPVFDDAGKRVGFVTEWMNRTAEVEVENEVENIVEAAANGDFSQHIKETGKEGFYLKLAEGINKILETTNTGIDDVVRVLRALATGDLTQNIEADYKGVFNQLKGDVNTSIERLTDVISKVHTNTDGSANTALEVNSTAQALGQGSSEQAASLEEISSSMEEMSANIRQSADNAGQTEQIAQKAAVDAETSGKTVSEAVGAMKDIADKISIIEEISRQTNLLALNAAIEAARAGEHGKGFAVVAAEVRKLAERSQQAASEIGELSSTTVELAEQAGENLLQLVPDIQKTAELVQEISVASREQDTGADEINKAIQQLDQVVQQSAASAEELAASANELTNQVEDQRIAMGFFTLAESETADTPVERRNNHSSGSKLRGEIAPMKSPTKKIPDKNEGFDYGMDDSANDEFVRY</sequence>
<evidence type="ECO:0000259" key="6">
    <source>
        <dbReference type="PROSITE" id="PS50112"/>
    </source>
</evidence>
<name>A0A3B0WMH3_9ZZZZ</name>
<dbReference type="InterPro" id="IPR003660">
    <property type="entry name" value="HAMP_dom"/>
</dbReference>
<dbReference type="Pfam" id="PF18947">
    <property type="entry name" value="HAMP_2"/>
    <property type="match status" value="1"/>
</dbReference>
<dbReference type="GO" id="GO:0005886">
    <property type="term" value="C:plasma membrane"/>
    <property type="evidence" value="ECO:0007669"/>
    <property type="project" value="TreeGrafter"/>
</dbReference>
<dbReference type="SMART" id="SM00304">
    <property type="entry name" value="HAMP"/>
    <property type="match status" value="2"/>
</dbReference>
<keyword evidence="4" id="KW-0472">Membrane</keyword>
<proteinExistence type="inferred from homology"/>
<dbReference type="Pfam" id="PF08447">
    <property type="entry name" value="PAS_3"/>
    <property type="match status" value="1"/>
</dbReference>
<reference evidence="8" key="1">
    <citation type="submission" date="2018-06" db="EMBL/GenBank/DDBJ databases">
        <authorList>
            <person name="Zhirakovskaya E."/>
        </authorList>
    </citation>
    <scope>NUCLEOTIDE SEQUENCE</scope>
</reference>
<dbReference type="GO" id="GO:0007165">
    <property type="term" value="P:signal transduction"/>
    <property type="evidence" value="ECO:0007669"/>
    <property type="project" value="InterPro"/>
</dbReference>
<dbReference type="PANTHER" id="PTHR43531">
    <property type="entry name" value="PROTEIN ICFG"/>
    <property type="match status" value="1"/>
</dbReference>
<dbReference type="SUPFAM" id="SSF55785">
    <property type="entry name" value="PYP-like sensor domain (PAS domain)"/>
    <property type="match status" value="2"/>
</dbReference>
<dbReference type="InterPro" id="IPR000014">
    <property type="entry name" value="PAS"/>
</dbReference>
<dbReference type="FunFam" id="1.10.287.950:FF:000001">
    <property type="entry name" value="Methyl-accepting chemotaxis sensory transducer"/>
    <property type="match status" value="1"/>
</dbReference>
<evidence type="ECO:0000259" key="5">
    <source>
        <dbReference type="PROSITE" id="PS50111"/>
    </source>
</evidence>
<dbReference type="SMART" id="SM00283">
    <property type="entry name" value="MA"/>
    <property type="match status" value="1"/>
</dbReference>
<protein>
    <submittedName>
        <fullName evidence="8">Methyl-accepting chemotaxis sensor/transducer protein</fullName>
    </submittedName>
</protein>
<dbReference type="SMART" id="SM00086">
    <property type="entry name" value="PAC"/>
    <property type="match status" value="1"/>
</dbReference>
<keyword evidence="1" id="KW-0488">Methylation</keyword>